<reference evidence="7 8" key="1">
    <citation type="submission" date="2017-08" db="EMBL/GenBank/DDBJ databases">
        <title>Draft genome sequence of pheromone producing symbiont Morganella morganii, of the female New Zealand grass grub Costelytra giveni.</title>
        <authorList>
            <person name="Laugraud A."/>
            <person name="Young S.D."/>
            <person name="Hurst M.H."/>
        </authorList>
    </citation>
    <scope>NUCLEOTIDE SEQUENCE [LARGE SCALE GENOMIC DNA]</scope>
    <source>
        <strain evidence="7 8">MMsCG</strain>
    </source>
</reference>
<dbReference type="PANTHER" id="PTHR33420">
    <property type="entry name" value="FIMBRIAL SUBUNIT ELFA-RELATED"/>
    <property type="match status" value="1"/>
</dbReference>
<gene>
    <name evidence="7" type="ORF">CKG00_02015</name>
</gene>
<dbReference type="SUPFAM" id="SSF49401">
    <property type="entry name" value="Bacterial adhesins"/>
    <property type="match status" value="1"/>
</dbReference>
<dbReference type="PROSITE" id="PS51257">
    <property type="entry name" value="PROKAR_LIPOPROTEIN"/>
    <property type="match status" value="1"/>
</dbReference>
<organism evidence="7 8">
    <name type="scientific">Morganella morganii</name>
    <name type="common">Proteus morganii</name>
    <dbReference type="NCBI Taxonomy" id="582"/>
    <lineage>
        <taxon>Bacteria</taxon>
        <taxon>Pseudomonadati</taxon>
        <taxon>Pseudomonadota</taxon>
        <taxon>Gammaproteobacteria</taxon>
        <taxon>Enterobacterales</taxon>
        <taxon>Morganellaceae</taxon>
        <taxon>Morganella</taxon>
    </lineage>
</organism>
<sequence length="350" mass="37303">MFFQIRTLCSAGFFLWLTAGCISSAAAGETCVLITPEATIRIPAGVISAAHNVPVGGVIGETIFSDSIDVYQCRIDLGKAIEFVLVGGMKDSGIHSASGQTIYELSDGIGYSLGAAVDHPECLSSQRYVDGRDSPDNNSANKLLCTIRSGMKDSQPYRVRAAVTLYKLAPEIAFDHPGDYLGEIAMRIGEQWADGLYGVPETKIYLGGFTVRQNACDLDPQTDTEVDLGSVSRTDFSGKGSVAPGSIRNLTIALRCSHLIKADIRLSGNTFTAGNSPGTLKLTRRNGSASGAGVRLLHNGRPVALGELLSFDEVTAQRAVFRLQVAFVQTRDNIVPGTADAILNYTISYL</sequence>
<comment type="subcellular location">
    <subcellularLocation>
        <location evidence="1">Fimbrium</location>
    </subcellularLocation>
</comment>
<dbReference type="Pfam" id="PF00419">
    <property type="entry name" value="Fimbrial"/>
    <property type="match status" value="1"/>
</dbReference>
<comment type="caution">
    <text evidence="7">The sequence shown here is derived from an EMBL/GenBank/DDBJ whole genome shotgun (WGS) entry which is preliminary data.</text>
</comment>
<comment type="similarity">
    <text evidence="2">Belongs to the fimbrial protein family.</text>
</comment>
<dbReference type="EMBL" id="NRQY01000001">
    <property type="protein sequence ID" value="RUT65308.1"/>
    <property type="molecule type" value="Genomic_DNA"/>
</dbReference>
<evidence type="ECO:0000256" key="3">
    <source>
        <dbReference type="ARBA" id="ARBA00022729"/>
    </source>
</evidence>
<keyword evidence="4" id="KW-0281">Fimbrium</keyword>
<evidence type="ECO:0000313" key="7">
    <source>
        <dbReference type="EMBL" id="RUT65308.1"/>
    </source>
</evidence>
<keyword evidence="3 5" id="KW-0732">Signal</keyword>
<dbReference type="PANTHER" id="PTHR33420:SF3">
    <property type="entry name" value="FIMBRIAL SUBUNIT ELFA"/>
    <property type="match status" value="1"/>
</dbReference>
<dbReference type="Gene3D" id="2.60.40.1090">
    <property type="entry name" value="Fimbrial-type adhesion domain"/>
    <property type="match status" value="1"/>
</dbReference>
<feature type="chain" id="PRO_5019107651" evidence="5">
    <location>
        <begin position="26"/>
        <end position="350"/>
    </location>
</feature>
<evidence type="ECO:0000259" key="6">
    <source>
        <dbReference type="Pfam" id="PF00419"/>
    </source>
</evidence>
<feature type="domain" description="Fimbrial-type adhesion" evidence="6">
    <location>
        <begin position="210"/>
        <end position="349"/>
    </location>
</feature>
<dbReference type="InterPro" id="IPR000259">
    <property type="entry name" value="Adhesion_dom_fimbrial"/>
</dbReference>
<evidence type="ECO:0000256" key="2">
    <source>
        <dbReference type="ARBA" id="ARBA00006671"/>
    </source>
</evidence>
<evidence type="ECO:0000256" key="1">
    <source>
        <dbReference type="ARBA" id="ARBA00004561"/>
    </source>
</evidence>
<dbReference type="OrthoDB" id="6465178at2"/>
<evidence type="ECO:0000256" key="5">
    <source>
        <dbReference type="SAM" id="SignalP"/>
    </source>
</evidence>
<dbReference type="InterPro" id="IPR050263">
    <property type="entry name" value="Bact_Fimbrial_Adh_Pro"/>
</dbReference>
<dbReference type="GO" id="GO:0009289">
    <property type="term" value="C:pilus"/>
    <property type="evidence" value="ECO:0007669"/>
    <property type="project" value="UniProtKB-SubCell"/>
</dbReference>
<dbReference type="Proteomes" id="UP000286908">
    <property type="component" value="Unassembled WGS sequence"/>
</dbReference>
<dbReference type="InterPro" id="IPR036937">
    <property type="entry name" value="Adhesion_dom_fimbrial_sf"/>
</dbReference>
<feature type="signal peptide" evidence="5">
    <location>
        <begin position="1"/>
        <end position="25"/>
    </location>
</feature>
<dbReference type="GO" id="GO:0043709">
    <property type="term" value="P:cell adhesion involved in single-species biofilm formation"/>
    <property type="evidence" value="ECO:0007669"/>
    <property type="project" value="TreeGrafter"/>
</dbReference>
<accession>A0A433ZT50</accession>
<protein>
    <submittedName>
        <fullName evidence="7">Fimbrial protein</fullName>
    </submittedName>
</protein>
<evidence type="ECO:0000256" key="4">
    <source>
        <dbReference type="ARBA" id="ARBA00023263"/>
    </source>
</evidence>
<name>A0A433ZT50_MORMO</name>
<evidence type="ECO:0000313" key="8">
    <source>
        <dbReference type="Proteomes" id="UP000286908"/>
    </source>
</evidence>
<proteinExistence type="inferred from homology"/>
<dbReference type="InterPro" id="IPR008966">
    <property type="entry name" value="Adhesion_dom_sf"/>
</dbReference>
<dbReference type="AlphaFoldDB" id="A0A433ZT50"/>